<comment type="caution">
    <text evidence="4">The sequence shown here is derived from an EMBL/GenBank/DDBJ whole genome shotgun (WGS) entry which is preliminary data.</text>
</comment>
<dbReference type="Proteomes" id="UP000728185">
    <property type="component" value="Unassembled WGS sequence"/>
</dbReference>
<reference evidence="4" key="1">
    <citation type="submission" date="2019-05" db="EMBL/GenBank/DDBJ databases">
        <title>Annotation for the trematode Fasciolopsis buski.</title>
        <authorList>
            <person name="Choi Y.-J."/>
        </authorList>
    </citation>
    <scope>NUCLEOTIDE SEQUENCE</scope>
    <source>
        <strain evidence="4">HT</strain>
        <tissue evidence="4">Whole worm</tissue>
    </source>
</reference>
<name>A0A8E0S3N1_9TREM</name>
<dbReference type="GO" id="GO:0003682">
    <property type="term" value="F:chromatin binding"/>
    <property type="evidence" value="ECO:0007669"/>
    <property type="project" value="InterPro"/>
</dbReference>
<proteinExistence type="predicted"/>
<organism evidence="4 5">
    <name type="scientific">Fasciolopsis buskii</name>
    <dbReference type="NCBI Taxonomy" id="27845"/>
    <lineage>
        <taxon>Eukaryota</taxon>
        <taxon>Metazoa</taxon>
        <taxon>Spiralia</taxon>
        <taxon>Lophotrochozoa</taxon>
        <taxon>Platyhelminthes</taxon>
        <taxon>Trematoda</taxon>
        <taxon>Digenea</taxon>
        <taxon>Plagiorchiida</taxon>
        <taxon>Echinostomata</taxon>
        <taxon>Echinostomatoidea</taxon>
        <taxon>Fasciolidae</taxon>
        <taxon>Fasciolopsis</taxon>
    </lineage>
</organism>
<feature type="compositionally biased region" description="Polar residues" evidence="3">
    <location>
        <begin position="400"/>
        <end position="416"/>
    </location>
</feature>
<dbReference type="OrthoDB" id="515799at2759"/>
<dbReference type="PANTHER" id="PTHR21677:SF1">
    <property type="entry name" value="PROTEIN CRAMPED-LIKE"/>
    <property type="match status" value="1"/>
</dbReference>
<evidence type="ECO:0000256" key="2">
    <source>
        <dbReference type="ARBA" id="ARBA00023242"/>
    </source>
</evidence>
<dbReference type="AlphaFoldDB" id="A0A8E0S3N1"/>
<dbReference type="GO" id="GO:0007389">
    <property type="term" value="P:pattern specification process"/>
    <property type="evidence" value="ECO:0007669"/>
    <property type="project" value="TreeGrafter"/>
</dbReference>
<feature type="region of interest" description="Disordered" evidence="3">
    <location>
        <begin position="242"/>
        <end position="274"/>
    </location>
</feature>
<dbReference type="EMBL" id="LUCM01002614">
    <property type="protein sequence ID" value="KAA0197093.1"/>
    <property type="molecule type" value="Genomic_DNA"/>
</dbReference>
<keyword evidence="2" id="KW-0539">Nucleus</keyword>
<keyword evidence="5" id="KW-1185">Reference proteome</keyword>
<dbReference type="GO" id="GO:0003677">
    <property type="term" value="F:DNA binding"/>
    <property type="evidence" value="ECO:0007669"/>
    <property type="project" value="UniProtKB-KW"/>
</dbReference>
<feature type="compositionally biased region" description="Polar residues" evidence="3">
    <location>
        <begin position="242"/>
        <end position="251"/>
    </location>
</feature>
<keyword evidence="1" id="KW-0238">DNA-binding</keyword>
<evidence type="ECO:0000256" key="1">
    <source>
        <dbReference type="ARBA" id="ARBA00023125"/>
    </source>
</evidence>
<evidence type="ECO:0000256" key="3">
    <source>
        <dbReference type="SAM" id="MobiDB-lite"/>
    </source>
</evidence>
<evidence type="ECO:0000313" key="5">
    <source>
        <dbReference type="Proteomes" id="UP000728185"/>
    </source>
</evidence>
<feature type="region of interest" description="Disordered" evidence="3">
    <location>
        <begin position="664"/>
        <end position="726"/>
    </location>
</feature>
<accession>A0A8E0S3N1</accession>
<dbReference type="PANTHER" id="PTHR21677">
    <property type="entry name" value="CRAMPED PROTEIN"/>
    <property type="match status" value="1"/>
</dbReference>
<sequence>MPFVHGMRSFHLFRVITALDHRLGEKLNELVHCGTTVIRHNGRRFLLRTPVCQALKQLNHVTAPNHEFLLPEDIWVELVPSTQSDLWRVIEAEQNPRLRLRVDINRQLSDVIGLVENKWQRAAERLQTLFGLPSERECKPPRLLVRITPTQTVDGAIRLQEVARIRSGDMALRAYLERIRAAKPGILPQNPSALPTQSTGLSVIADSNSGEPPSTWSSNFCRTAKDVALDVQVESTNSVLPTSMGTQQSLGSPGFSVPSGSTVMTTTQSSTAPTAELDLRETGKQLIQGVCFQAARGIKLLTIFLALGCPDRIRFEYAFVAADEKDAPPTSQSSCDPVDQTNLITCPINDTDGQGISNGLRRLLHLNASDYLLHREWAFRQSVLNTPAIAPIQPKSFAPSNITAANRTPVGTTRSPATPVPIAPARTESSDAISRARLNNTAAVVSTPVTTASSKPRSIAPINTTASNLSTATTVTASSSTCNTTASSFITPIPVQSGVSSVPVHPFLGSITALPTSVLKSTTEAVQFVVADAFSVTDANTASTAIPTRDTAGIMVIAPAATTSTTNSQVSMVTSSTRTTPIISAIQGSSPSLIVLPKTVSSKVAVVERRLDIPQNSSGTQTRVTVASKPLLPPAHPAQQPAVHLPRVTIPNTPLSRLIALQPRPPQSVVSTASTGIAEPKQQSSLSAVKAFNSKRRRTNAVRGPRRAGGSTAADAKGSTGESTCSFSTSLSSQLSNAVAGSTQLPVGLPLLIAAPVSYNYLVLPEIV</sequence>
<feature type="compositionally biased region" description="Polar residues" evidence="3">
    <location>
        <begin position="668"/>
        <end position="687"/>
    </location>
</feature>
<evidence type="ECO:0000313" key="4">
    <source>
        <dbReference type="EMBL" id="KAA0197093.1"/>
    </source>
</evidence>
<dbReference type="InterPro" id="IPR055315">
    <property type="entry name" value="Cramped-like"/>
</dbReference>
<feature type="compositionally biased region" description="Basic residues" evidence="3">
    <location>
        <begin position="693"/>
        <end position="706"/>
    </location>
</feature>
<gene>
    <name evidence="4" type="ORF">FBUS_09068</name>
</gene>
<dbReference type="GO" id="GO:0005634">
    <property type="term" value="C:nucleus"/>
    <property type="evidence" value="ECO:0007669"/>
    <property type="project" value="TreeGrafter"/>
</dbReference>
<feature type="region of interest" description="Disordered" evidence="3">
    <location>
        <begin position="400"/>
        <end position="430"/>
    </location>
</feature>
<protein>
    <submittedName>
        <fullName evidence="4">Protein cramped</fullName>
    </submittedName>
</protein>
<feature type="compositionally biased region" description="Polar residues" evidence="3">
    <location>
        <begin position="258"/>
        <end position="273"/>
    </location>
</feature>